<keyword evidence="5 7" id="KW-1133">Transmembrane helix</keyword>
<accession>A0A8J2ZHX6</accession>
<evidence type="ECO:0000256" key="2">
    <source>
        <dbReference type="ARBA" id="ARBA00007430"/>
    </source>
</evidence>
<name>A0A8J2ZHX6_9RHOB</name>
<dbReference type="GO" id="GO:0005886">
    <property type="term" value="C:plasma membrane"/>
    <property type="evidence" value="ECO:0007669"/>
    <property type="project" value="UniProtKB-SubCell"/>
</dbReference>
<evidence type="ECO:0000256" key="6">
    <source>
        <dbReference type="ARBA" id="ARBA00023136"/>
    </source>
</evidence>
<feature type="transmembrane region" description="Helical" evidence="7">
    <location>
        <begin position="379"/>
        <end position="402"/>
    </location>
</feature>
<evidence type="ECO:0000256" key="4">
    <source>
        <dbReference type="ARBA" id="ARBA00022692"/>
    </source>
</evidence>
<comment type="subcellular location">
    <subcellularLocation>
        <location evidence="1">Cell membrane</location>
        <topology evidence="1">Multi-pass membrane protein</topology>
    </subcellularLocation>
</comment>
<evidence type="ECO:0000256" key="5">
    <source>
        <dbReference type="ARBA" id="ARBA00022989"/>
    </source>
</evidence>
<feature type="transmembrane region" description="Helical" evidence="7">
    <location>
        <begin position="281"/>
        <end position="303"/>
    </location>
</feature>
<dbReference type="EMBL" id="BMJV01000001">
    <property type="protein sequence ID" value="GGG65042.1"/>
    <property type="molecule type" value="Genomic_DNA"/>
</dbReference>
<evidence type="ECO:0000256" key="7">
    <source>
        <dbReference type="SAM" id="Phobius"/>
    </source>
</evidence>
<feature type="transmembrane region" description="Helical" evidence="7">
    <location>
        <begin position="85"/>
        <end position="107"/>
    </location>
</feature>
<evidence type="ECO:0000256" key="3">
    <source>
        <dbReference type="ARBA" id="ARBA00022475"/>
    </source>
</evidence>
<feature type="transmembrane region" description="Helical" evidence="7">
    <location>
        <begin position="355"/>
        <end position="373"/>
    </location>
</feature>
<proteinExistence type="inferred from homology"/>
<dbReference type="Proteomes" id="UP000617145">
    <property type="component" value="Unassembled WGS sequence"/>
</dbReference>
<protein>
    <recommendedName>
        <fullName evidence="10">Polysaccharide transporter, PST family</fullName>
    </recommendedName>
</protein>
<keyword evidence="3" id="KW-1003">Cell membrane</keyword>
<comment type="caution">
    <text evidence="8">The sequence shown here is derived from an EMBL/GenBank/DDBJ whole genome shotgun (WGS) entry which is preliminary data.</text>
</comment>
<evidence type="ECO:0000313" key="8">
    <source>
        <dbReference type="EMBL" id="GGG65042.1"/>
    </source>
</evidence>
<feature type="transmembrane region" description="Helical" evidence="7">
    <location>
        <begin position="245"/>
        <end position="269"/>
    </location>
</feature>
<dbReference type="InterPro" id="IPR050833">
    <property type="entry name" value="Poly_Biosynth_Transport"/>
</dbReference>
<gene>
    <name evidence="8" type="ORF">GCM10011415_09740</name>
</gene>
<dbReference type="AlphaFoldDB" id="A0A8J2ZHX6"/>
<feature type="transmembrane region" description="Helical" evidence="7">
    <location>
        <begin position="113"/>
        <end position="138"/>
    </location>
</feature>
<keyword evidence="4 7" id="KW-0812">Transmembrane</keyword>
<feature type="transmembrane region" description="Helical" evidence="7">
    <location>
        <begin position="150"/>
        <end position="176"/>
    </location>
</feature>
<reference evidence="8" key="1">
    <citation type="journal article" date="2014" name="Int. J. Syst. Evol. Microbiol.">
        <title>Complete genome sequence of Corynebacterium casei LMG S-19264T (=DSM 44701T), isolated from a smear-ripened cheese.</title>
        <authorList>
            <consortium name="US DOE Joint Genome Institute (JGI-PGF)"/>
            <person name="Walter F."/>
            <person name="Albersmeier A."/>
            <person name="Kalinowski J."/>
            <person name="Ruckert C."/>
        </authorList>
    </citation>
    <scope>NUCLEOTIDE SEQUENCE</scope>
    <source>
        <strain evidence="8">CGMCC 1.15762</strain>
    </source>
</reference>
<comment type="similarity">
    <text evidence="2">Belongs to the polysaccharide synthase family.</text>
</comment>
<feature type="transmembrane region" description="Helical" evidence="7">
    <location>
        <begin position="323"/>
        <end position="343"/>
    </location>
</feature>
<dbReference type="PANTHER" id="PTHR30250:SF10">
    <property type="entry name" value="LIPOPOLYSACCHARIDE BIOSYNTHESIS PROTEIN WZXC"/>
    <property type="match status" value="1"/>
</dbReference>
<dbReference type="RefSeq" id="WP_229672923.1">
    <property type="nucleotide sequence ID" value="NZ_BMJV01000001.1"/>
</dbReference>
<keyword evidence="6 7" id="KW-0472">Membrane</keyword>
<sequence length="407" mass="42336">MTRPTHSFLSHLLAYGASEAAAKLSRLGVVIVVARTLDVTEIGLAAAALATGDLLKSLTENGIGQRIVAAPEAELDATCNRAHGLFTAWCLGLFTLQCGLASGIWAVTGNAALAGMIALLGAEYLFMPAGLVQVALALRAGKMHRTAAIAGGQAVCANLASVLLAFVIPSALALVLPRLLSAPVWLIAVRRLHPWQARPEAGLAPIRPFAHFGAPILGTELVRTARLHADKLLIGALLGPEMLGLYFLAFNAGLSLATSFSTAFAAVLFPHLCARTDRAEALRQGIGLSVGLVAPVVIAQSLLAPWYVPLLLGPGWEEVTTPVSILCMAAIPTMLWTATAGWLRAGMRPLEELRGTAILAAATLAGTALAAPYGLTAIAWTYLATACCAMTVLSLPALRFALLPEKA</sequence>
<evidence type="ECO:0008006" key="10">
    <source>
        <dbReference type="Google" id="ProtNLM"/>
    </source>
</evidence>
<dbReference type="Pfam" id="PF13440">
    <property type="entry name" value="Polysacc_synt_3"/>
    <property type="match status" value="1"/>
</dbReference>
<reference evidence="8" key="2">
    <citation type="submission" date="2020-09" db="EMBL/GenBank/DDBJ databases">
        <authorList>
            <person name="Sun Q."/>
            <person name="Zhou Y."/>
        </authorList>
    </citation>
    <scope>NUCLEOTIDE SEQUENCE</scope>
    <source>
        <strain evidence="8">CGMCC 1.15762</strain>
    </source>
</reference>
<evidence type="ECO:0000256" key="1">
    <source>
        <dbReference type="ARBA" id="ARBA00004651"/>
    </source>
</evidence>
<keyword evidence="9" id="KW-1185">Reference proteome</keyword>
<evidence type="ECO:0000313" key="9">
    <source>
        <dbReference type="Proteomes" id="UP000617145"/>
    </source>
</evidence>
<organism evidence="8 9">
    <name type="scientific">Salipiger pallidus</name>
    <dbReference type="NCBI Taxonomy" id="1775170"/>
    <lineage>
        <taxon>Bacteria</taxon>
        <taxon>Pseudomonadati</taxon>
        <taxon>Pseudomonadota</taxon>
        <taxon>Alphaproteobacteria</taxon>
        <taxon>Rhodobacterales</taxon>
        <taxon>Roseobacteraceae</taxon>
        <taxon>Salipiger</taxon>
    </lineage>
</organism>
<dbReference type="PANTHER" id="PTHR30250">
    <property type="entry name" value="PST FAMILY PREDICTED COLANIC ACID TRANSPORTER"/>
    <property type="match status" value="1"/>
</dbReference>